<dbReference type="PATRIC" id="fig|161398.10.peg.2274"/>
<organism evidence="1 2">
    <name type="scientific">Pseudoalteromonas phenolica</name>
    <dbReference type="NCBI Taxonomy" id="161398"/>
    <lineage>
        <taxon>Bacteria</taxon>
        <taxon>Pseudomonadati</taxon>
        <taxon>Pseudomonadota</taxon>
        <taxon>Gammaproteobacteria</taxon>
        <taxon>Alteromonadales</taxon>
        <taxon>Pseudoalteromonadaceae</taxon>
        <taxon>Pseudoalteromonas</taxon>
    </lineage>
</organism>
<dbReference type="Gene3D" id="3.30.460.10">
    <property type="entry name" value="Beta Polymerase, domain 2"/>
    <property type="match status" value="1"/>
</dbReference>
<dbReference type="PANTHER" id="PTHR34822:SF1">
    <property type="entry name" value="GRPB FAMILY PROTEIN"/>
    <property type="match status" value="1"/>
</dbReference>
<accession>A0A0S2K323</accession>
<sequence length="168" mass="19506">MADAKIEIVEFSPHWFEMFEAEKALLQSVISPWLHGAIEHVGSTSVEGLAAKPIIDIMVGVKSLDASQPAIKELEQSGYCYYPYKADVMHWFCKPTPEVRTHHLHLIPFQSPLWKERIQFRDSLRNNPDIAKAYQALKFKLAEAHHEDRESYTREKWPFIKEVLQKCT</sequence>
<gene>
    <name evidence="1" type="ORF">PP2015_2235</name>
</gene>
<dbReference type="AlphaFoldDB" id="A0A0S2K323"/>
<name>A0A0S2K323_9GAMM</name>
<dbReference type="EMBL" id="CP013187">
    <property type="protein sequence ID" value="ALO42732.1"/>
    <property type="molecule type" value="Genomic_DNA"/>
</dbReference>
<evidence type="ECO:0000313" key="2">
    <source>
        <dbReference type="Proteomes" id="UP000061457"/>
    </source>
</evidence>
<dbReference type="OrthoDB" id="9799092at2"/>
<dbReference type="RefSeq" id="WP_083496575.1">
    <property type="nucleotide sequence ID" value="NZ_CP013187.1"/>
</dbReference>
<reference evidence="1 2" key="1">
    <citation type="submission" date="2015-11" db="EMBL/GenBank/DDBJ databases">
        <authorList>
            <person name="Zhang Y."/>
            <person name="Guo Z."/>
        </authorList>
    </citation>
    <scope>NUCLEOTIDE SEQUENCE [LARGE SCALE GENOMIC DNA]</scope>
    <source>
        <strain evidence="1 2">KCTC 12086</strain>
    </source>
</reference>
<dbReference type="Pfam" id="PF04229">
    <property type="entry name" value="GrpB"/>
    <property type="match status" value="1"/>
</dbReference>
<dbReference type="KEGG" id="pphe:PP2015_2235"/>
<proteinExistence type="predicted"/>
<keyword evidence="2" id="KW-1185">Reference proteome</keyword>
<evidence type="ECO:0008006" key="3">
    <source>
        <dbReference type="Google" id="ProtNLM"/>
    </source>
</evidence>
<evidence type="ECO:0000313" key="1">
    <source>
        <dbReference type="EMBL" id="ALO42732.1"/>
    </source>
</evidence>
<protein>
    <recommendedName>
        <fullName evidence="3">GrpB family protein</fullName>
    </recommendedName>
</protein>
<dbReference type="Proteomes" id="UP000061457">
    <property type="component" value="Chromosome I"/>
</dbReference>
<dbReference type="STRING" id="161398.PP2015_2235"/>
<dbReference type="InterPro" id="IPR007344">
    <property type="entry name" value="GrpB/CoaE"/>
</dbReference>
<dbReference type="PANTHER" id="PTHR34822">
    <property type="entry name" value="GRPB DOMAIN PROTEIN (AFU_ORTHOLOGUE AFUA_1G01530)"/>
    <property type="match status" value="1"/>
</dbReference>
<dbReference type="SUPFAM" id="SSF81301">
    <property type="entry name" value="Nucleotidyltransferase"/>
    <property type="match status" value="1"/>
</dbReference>
<dbReference type="InterPro" id="IPR043519">
    <property type="entry name" value="NT_sf"/>
</dbReference>